<keyword evidence="1 2" id="KW-0732">Signal</keyword>
<protein>
    <submittedName>
        <fullName evidence="4">Lamin Tail Domain</fullName>
    </submittedName>
</protein>
<name>A0A1G6WA63_9BACT</name>
<keyword evidence="5" id="KW-1185">Reference proteome</keyword>
<organism evidence="4 5">
    <name type="scientific">Algoriphagus faecimaris</name>
    <dbReference type="NCBI Taxonomy" id="686796"/>
    <lineage>
        <taxon>Bacteria</taxon>
        <taxon>Pseudomonadati</taxon>
        <taxon>Bacteroidota</taxon>
        <taxon>Cytophagia</taxon>
        <taxon>Cytophagales</taxon>
        <taxon>Cyclobacteriaceae</taxon>
        <taxon>Algoriphagus</taxon>
    </lineage>
</organism>
<gene>
    <name evidence="4" type="ORF">SAMN04488104_104226</name>
</gene>
<dbReference type="EMBL" id="FNAC01000042">
    <property type="protein sequence ID" value="SDD62684.1"/>
    <property type="molecule type" value="Genomic_DNA"/>
</dbReference>
<dbReference type="RefSeq" id="WP_087940869.1">
    <property type="nucleotide sequence ID" value="NZ_FNAC01000042.1"/>
</dbReference>
<proteinExistence type="predicted"/>
<evidence type="ECO:0000259" key="3">
    <source>
        <dbReference type="Pfam" id="PF00932"/>
    </source>
</evidence>
<evidence type="ECO:0000256" key="2">
    <source>
        <dbReference type="SAM" id="SignalP"/>
    </source>
</evidence>
<dbReference type="AlphaFoldDB" id="A0A1G6WA63"/>
<dbReference type="PROSITE" id="PS51257">
    <property type="entry name" value="PROKAR_LIPOPROTEIN"/>
    <property type="match status" value="1"/>
</dbReference>
<dbReference type="STRING" id="686796.SAMN04488104_104226"/>
<feature type="signal peptide" evidence="2">
    <location>
        <begin position="1"/>
        <end position="26"/>
    </location>
</feature>
<sequence>MRKTTFIWILLLGVIAACGGINSACAQNLVQSFEDDFTIQSFPDEFLPDWYGNEVRSTSSRIFQLASGGLSASRALAVQPISTFDGELIIKLYPQKYEDPKIQFWARSLRNGSGSRPALVSYSFSNSLEQHYGSEMMLAENMEFANEDQEFRKFEILLTQEQKVLDSLYLKISVRYGPGSGSCARWLMDDFEFGDIEEDLDPPFVVNVRGYSANQLEVQFSERLDPVFSQIQLNYDLEGLEPGDAELKLDSLVLLTFEKELESGKSYDLSLRQVADLSGNFLRDTVVSFSFSDPTAIDWKDLVINEIMPAPREGNELPNVEYVELFHAGDKVIRTGGLLWSNSRNTVSLENYWISPGEYILLIPDRDAEPMKIFGRVIPVSSWPTLLNGGDELKIESAKGELIDRISYSSASWGGSEFSGGGYSLELVNPFLLCDQSLNLLPSQAPLRGSPGIENAVFDPSPDTTRPRVVDYFFTKENELILRFSELIQPVFSEEFLQIEEPLGLDSIWVEGDQVFLLFAEAFPENSTIQLEIAGFLDCSGNVMQRVVLQILRPSIAQEGEVFLNEVLYNAKTGSPKFVELANPTEKFLEIASWKLANINNEGLPNQIRILSERSLVMPPRSFLAISTDTNQVQLDYPMASNGNFHQIASLPSYPIAGGTVILLDPDEKVVEQFSYDDDLHHPLLQDSKGVSLERISWNSPAGLAANWHSASASVGFASPGMANSQFIPEEFESEIIQIDPPAFDPEGSNGNTFVSIRYELDQAGWVGSFRIYDMAGRMLAALAENEILATQGLYTWTGTDNLGRRMRSGYYVLLVELFDLDGRIKTIRKTIIIAERL</sequence>
<reference evidence="5" key="1">
    <citation type="submission" date="2016-10" db="EMBL/GenBank/DDBJ databases">
        <authorList>
            <person name="Varghese N."/>
            <person name="Submissions S."/>
        </authorList>
    </citation>
    <scope>NUCLEOTIDE SEQUENCE [LARGE SCALE GENOMIC DNA]</scope>
    <source>
        <strain evidence="5">DSM 23095</strain>
    </source>
</reference>
<evidence type="ECO:0000313" key="5">
    <source>
        <dbReference type="Proteomes" id="UP000199060"/>
    </source>
</evidence>
<accession>A0A1G6WA63</accession>
<dbReference type="Pfam" id="PF00932">
    <property type="entry name" value="LTD"/>
    <property type="match status" value="1"/>
</dbReference>
<dbReference type="OrthoDB" id="9758406at2"/>
<feature type="chain" id="PRO_5011631885" evidence="2">
    <location>
        <begin position="27"/>
        <end position="838"/>
    </location>
</feature>
<evidence type="ECO:0000313" key="4">
    <source>
        <dbReference type="EMBL" id="SDD62684.1"/>
    </source>
</evidence>
<evidence type="ECO:0000256" key="1">
    <source>
        <dbReference type="ARBA" id="ARBA00022729"/>
    </source>
</evidence>
<dbReference type="Gene3D" id="2.60.40.4070">
    <property type="match status" value="1"/>
</dbReference>
<dbReference type="Proteomes" id="UP000199060">
    <property type="component" value="Unassembled WGS sequence"/>
</dbReference>
<dbReference type="InterPro" id="IPR014755">
    <property type="entry name" value="Cu-Rt/internalin_Ig-like"/>
</dbReference>
<dbReference type="Gene3D" id="2.60.40.1220">
    <property type="match status" value="1"/>
</dbReference>
<feature type="domain" description="LTD" evidence="3">
    <location>
        <begin position="557"/>
        <end position="676"/>
    </location>
</feature>
<dbReference type="InterPro" id="IPR001322">
    <property type="entry name" value="Lamin_tail_dom"/>
</dbReference>